<name>A0A9D2T3S9_9FIRM</name>
<proteinExistence type="predicted"/>
<dbReference type="InterPro" id="IPR027417">
    <property type="entry name" value="P-loop_NTPase"/>
</dbReference>
<dbReference type="EMBL" id="DWWI01000256">
    <property type="protein sequence ID" value="HJC44401.1"/>
    <property type="molecule type" value="Genomic_DNA"/>
</dbReference>
<protein>
    <submittedName>
        <fullName evidence="1">Cob(I)yrinic acid a,c-diamide adenosyltransferase</fullName>
    </submittedName>
</protein>
<accession>A0A9D2T3S9</accession>
<dbReference type="AlphaFoldDB" id="A0A9D2T3S9"/>
<dbReference type="InterPro" id="IPR003724">
    <property type="entry name" value="CblAdoTrfase_CobA"/>
</dbReference>
<evidence type="ECO:0000313" key="1">
    <source>
        <dbReference type="EMBL" id="HJC44401.1"/>
    </source>
</evidence>
<feature type="non-terminal residue" evidence="1">
    <location>
        <position position="1"/>
    </location>
</feature>
<dbReference type="Gene3D" id="3.40.50.300">
    <property type="entry name" value="P-loop containing nucleotide triphosphate hydrolases"/>
    <property type="match status" value="1"/>
</dbReference>
<gene>
    <name evidence="1" type="ORF">H9756_12140</name>
</gene>
<dbReference type="SUPFAM" id="SSF52540">
    <property type="entry name" value="P-loop containing nucleoside triphosphate hydrolases"/>
    <property type="match status" value="1"/>
</dbReference>
<sequence>LWRRILEMAADGSYDILVMDEFMAAYRYGLIPREEALTFLREKPAGLEVVLTGRDPDERLVELADYVSEIRKVKHPFDRGIRARRGIEY</sequence>
<evidence type="ECO:0000313" key="2">
    <source>
        <dbReference type="Proteomes" id="UP000823895"/>
    </source>
</evidence>
<dbReference type="Pfam" id="PF02572">
    <property type="entry name" value="CobA_CobO_BtuR"/>
    <property type="match status" value="1"/>
</dbReference>
<organism evidence="1 2">
    <name type="scientific">Candidatus Mediterraneibacter gallistercoris</name>
    <dbReference type="NCBI Taxonomy" id="2838671"/>
    <lineage>
        <taxon>Bacteria</taxon>
        <taxon>Bacillati</taxon>
        <taxon>Bacillota</taxon>
        <taxon>Clostridia</taxon>
        <taxon>Lachnospirales</taxon>
        <taxon>Lachnospiraceae</taxon>
        <taxon>Mediterraneibacter</taxon>
    </lineage>
</organism>
<dbReference type="Proteomes" id="UP000823895">
    <property type="component" value="Unassembled WGS sequence"/>
</dbReference>
<dbReference type="GO" id="GO:0005524">
    <property type="term" value="F:ATP binding"/>
    <property type="evidence" value="ECO:0007669"/>
    <property type="project" value="InterPro"/>
</dbReference>
<reference evidence="1" key="2">
    <citation type="submission" date="2021-04" db="EMBL/GenBank/DDBJ databases">
        <authorList>
            <person name="Gilroy R."/>
        </authorList>
    </citation>
    <scope>NUCLEOTIDE SEQUENCE</scope>
    <source>
        <strain evidence="1">CHK165-2605</strain>
    </source>
</reference>
<dbReference type="GO" id="GO:0009236">
    <property type="term" value="P:cobalamin biosynthetic process"/>
    <property type="evidence" value="ECO:0007669"/>
    <property type="project" value="InterPro"/>
</dbReference>
<dbReference type="PANTHER" id="PTHR46638:SF1">
    <property type="entry name" value="CORRINOID ADENOSYLTRANSFERASE"/>
    <property type="match status" value="1"/>
</dbReference>
<dbReference type="GO" id="GO:0008817">
    <property type="term" value="F:corrinoid adenosyltransferase activity"/>
    <property type="evidence" value="ECO:0007669"/>
    <property type="project" value="InterPro"/>
</dbReference>
<reference evidence="1" key="1">
    <citation type="journal article" date="2021" name="PeerJ">
        <title>Extensive microbial diversity within the chicken gut microbiome revealed by metagenomics and culture.</title>
        <authorList>
            <person name="Gilroy R."/>
            <person name="Ravi A."/>
            <person name="Getino M."/>
            <person name="Pursley I."/>
            <person name="Horton D.L."/>
            <person name="Alikhan N.F."/>
            <person name="Baker D."/>
            <person name="Gharbi K."/>
            <person name="Hall N."/>
            <person name="Watson M."/>
            <person name="Adriaenssens E.M."/>
            <person name="Foster-Nyarko E."/>
            <person name="Jarju S."/>
            <person name="Secka A."/>
            <person name="Antonio M."/>
            <person name="Oren A."/>
            <person name="Chaudhuri R.R."/>
            <person name="La Ragione R."/>
            <person name="Hildebrand F."/>
            <person name="Pallen M.J."/>
        </authorList>
    </citation>
    <scope>NUCLEOTIDE SEQUENCE</scope>
    <source>
        <strain evidence="1">CHK165-2605</strain>
    </source>
</reference>
<dbReference type="PANTHER" id="PTHR46638">
    <property type="entry name" value="CORRINOID ADENOSYLTRANSFERASE"/>
    <property type="match status" value="1"/>
</dbReference>
<comment type="caution">
    <text evidence="1">The sequence shown here is derived from an EMBL/GenBank/DDBJ whole genome shotgun (WGS) entry which is preliminary data.</text>
</comment>